<dbReference type="RefSeq" id="WP_193866960.1">
    <property type="nucleotide sequence ID" value="NZ_JADEYR010000028.1"/>
</dbReference>
<dbReference type="Proteomes" id="UP000644727">
    <property type="component" value="Unassembled WGS sequence"/>
</dbReference>
<comment type="caution">
    <text evidence="2">The sequence shown here is derived from an EMBL/GenBank/DDBJ whole genome shotgun (WGS) entry which is preliminary data.</text>
</comment>
<evidence type="ECO:0000313" key="3">
    <source>
        <dbReference type="Proteomes" id="UP000644727"/>
    </source>
</evidence>
<evidence type="ECO:0000256" key="1">
    <source>
        <dbReference type="SAM" id="MobiDB-lite"/>
    </source>
</evidence>
<keyword evidence="3" id="KW-1185">Reference proteome</keyword>
<reference evidence="2 3" key="1">
    <citation type="submission" date="2020-10" db="EMBL/GenBank/DDBJ databases">
        <title>Draft genome and description of Brachybacterium epidermidis sp nov.</title>
        <authorList>
            <person name="Boxberger M."/>
            <person name="La Scola B."/>
        </authorList>
    </citation>
    <scope>NUCLEOTIDE SEQUENCE [LARGE SCALE GENOMIC DNA]</scope>
    <source>
        <strain evidence="2 3">Marseille-Q2903</strain>
    </source>
</reference>
<organism evidence="2 3">
    <name type="scientific">Brachybacterium epidermidis</name>
    <dbReference type="NCBI Taxonomy" id="2781983"/>
    <lineage>
        <taxon>Bacteria</taxon>
        <taxon>Bacillati</taxon>
        <taxon>Actinomycetota</taxon>
        <taxon>Actinomycetes</taxon>
        <taxon>Micrococcales</taxon>
        <taxon>Dermabacteraceae</taxon>
        <taxon>Brachybacterium</taxon>
    </lineage>
</organism>
<sequence length="89" mass="9425">MPHPGAAGAVPDRVAELRWQVEQLREGMVWAVVNDPGKVAAMARERRETLGELEQAEHAAGIDGAGSDELGRMLEGPWSLGPPSPPSSS</sequence>
<feature type="region of interest" description="Disordered" evidence="1">
    <location>
        <begin position="52"/>
        <end position="89"/>
    </location>
</feature>
<protein>
    <submittedName>
        <fullName evidence="2">Uncharacterized protein</fullName>
    </submittedName>
</protein>
<dbReference type="EMBL" id="JADEYR010000028">
    <property type="protein sequence ID" value="MBE9405230.1"/>
    <property type="molecule type" value="Genomic_DNA"/>
</dbReference>
<accession>A0ABR9W460</accession>
<name>A0ABR9W460_9MICO</name>
<proteinExistence type="predicted"/>
<gene>
    <name evidence="2" type="ORF">IOE58_13985</name>
</gene>
<feature type="compositionally biased region" description="Pro residues" evidence="1">
    <location>
        <begin position="80"/>
        <end position="89"/>
    </location>
</feature>
<evidence type="ECO:0000313" key="2">
    <source>
        <dbReference type="EMBL" id="MBE9405230.1"/>
    </source>
</evidence>